<sequence>MSTIIETLRAETTNSEKEVVQYFFCKAGADATQATTQILKTIVAQLYNHSLALPDLLEQTNEIVSHGLSKGAGNNKVDLSFDFVTVYSGLLRLLNRSVFLIIDAVGECTDRVDKQLLRNLRRIVKTSEAKVKVMVCSRPEMDIGNELSNIVNIKCEGRNTEDIRKNVTTEMNKFPRWTASEKAYAVDQVSHKSGGQFRYVQIALDFLRKPSVRPYSRILDKLPDSLTGSYTASWNATDEDYLDLLKTALTWTLFTDGPVTVPEIMDAYTRAYSDDAGIETELEDYQPADGEVDLHDRQIRIAGTNFLEVSGLRECLLSPAVQNLASPVFQEKYLSPHAAKRQVPNEKVQETPPPTTSEGSIGISVFSKPAGDDKATLRKVLAEIKVEEEQTRVRKVRKSDNDRGDDDNDDDDEDEDEDEDDEEDHKRVNQDYDFSDVDDDEDLWDRNHGRLFHLFKQTEEDDQDNNFKHRSRQDVNRFRNTETVAQQEMSESSSSKEYGTPLQVAAVFGLTSLAKILIEQGHKVTERKLFTLMSSVRDLSPLTITQLTTTPLDLAVEKQHINTDMVKICIEYGCDVNDLTTGFPPFAIAVWHEPSFEFIKYLIDQGAKADVEDDDGFYALHRFSESGADPRVLQLLLDAGANINKKPFLSDDGKSPLLMLVDREDPPLQLLRAYLKAGANVNDEDYQSERPLIGLVRRGNHEAVKLLVELGADVHDPDKQDLLLAEGVEINLPDKRGRTPLFYACQYNNEEVAKRLLEYLVDRPVDEVNKQDFRHRTPLRQAAAQGNIDVVQAILNMPGAAASINLRDWELGQTSLHKAAHNGENATLQVLLDKAVMHRLPTEMSKFKLLEDTLLLLVRQTKDPRSEERRELMFRAVMKGSVRIVRNLLESGLSADIKDAFGWSPLMVAEQWRQYTMMDILKSPSKMASPSSWMLLERGLIVSAHGLQARVYAIPRYSSLTIVSDHPIPATNRKYYFEIEVRALFELSCVIVGVTSLLTRLENGELGRGSSGIKSYGWRGKDGRLSGQEKTSNVYTTFGSLDTIGCAIDLNQQTVFYTKNGERLETAFTGVFGRLHPAITAVFGELGGSFPKFITLVRANFGGDLKNRAWKWKGWEAWCKAK</sequence>
<protein>
    <submittedName>
        <fullName evidence="1">Uncharacterized protein</fullName>
    </submittedName>
</protein>
<gene>
    <name evidence="1" type="ORF">H2198_007407</name>
</gene>
<comment type="caution">
    <text evidence="1">The sequence shown here is derived from an EMBL/GenBank/DDBJ whole genome shotgun (WGS) entry which is preliminary data.</text>
</comment>
<name>A0ACC3A0I2_9EURO</name>
<proteinExistence type="predicted"/>
<accession>A0ACC3A0I2</accession>
<evidence type="ECO:0000313" key="1">
    <source>
        <dbReference type="EMBL" id="KAJ9653409.1"/>
    </source>
</evidence>
<dbReference type="EMBL" id="JAPDRQ010000155">
    <property type="protein sequence ID" value="KAJ9653409.1"/>
    <property type="molecule type" value="Genomic_DNA"/>
</dbReference>
<reference evidence="1" key="1">
    <citation type="submission" date="2022-10" db="EMBL/GenBank/DDBJ databases">
        <title>Culturing micro-colonial fungi from biological soil crusts in the Mojave desert and describing Neophaeococcomyces mojavensis, and introducing the new genera and species Taxawa tesnikishii.</title>
        <authorList>
            <person name="Kurbessoian T."/>
            <person name="Stajich J.E."/>
        </authorList>
    </citation>
    <scope>NUCLEOTIDE SEQUENCE</scope>
    <source>
        <strain evidence="1">JES_112</strain>
    </source>
</reference>
<organism evidence="1 2">
    <name type="scientific">Neophaeococcomyces mojaviensis</name>
    <dbReference type="NCBI Taxonomy" id="3383035"/>
    <lineage>
        <taxon>Eukaryota</taxon>
        <taxon>Fungi</taxon>
        <taxon>Dikarya</taxon>
        <taxon>Ascomycota</taxon>
        <taxon>Pezizomycotina</taxon>
        <taxon>Eurotiomycetes</taxon>
        <taxon>Chaetothyriomycetidae</taxon>
        <taxon>Chaetothyriales</taxon>
        <taxon>Chaetothyriales incertae sedis</taxon>
        <taxon>Neophaeococcomyces</taxon>
    </lineage>
</organism>
<dbReference type="Proteomes" id="UP001172386">
    <property type="component" value="Unassembled WGS sequence"/>
</dbReference>
<keyword evidence="2" id="KW-1185">Reference proteome</keyword>
<evidence type="ECO:0000313" key="2">
    <source>
        <dbReference type="Proteomes" id="UP001172386"/>
    </source>
</evidence>